<dbReference type="AlphaFoldDB" id="A0A0N4XXB0"/>
<dbReference type="EMBL" id="UYSL01019906">
    <property type="protein sequence ID" value="VDL71196.1"/>
    <property type="molecule type" value="Genomic_DNA"/>
</dbReference>
<name>A0A0N4XXB0_NIPBR</name>
<gene>
    <name evidence="1" type="ORF">NBR_LOCUS7607</name>
</gene>
<reference evidence="3" key="1">
    <citation type="submission" date="2017-02" db="UniProtKB">
        <authorList>
            <consortium name="WormBaseParasite"/>
        </authorList>
    </citation>
    <scope>IDENTIFICATION</scope>
</reference>
<proteinExistence type="predicted"/>
<evidence type="ECO:0000313" key="1">
    <source>
        <dbReference type="EMBL" id="VDL71196.1"/>
    </source>
</evidence>
<protein>
    <submittedName>
        <fullName evidence="3">Secreted protein</fullName>
    </submittedName>
</protein>
<keyword evidence="2" id="KW-1185">Reference proteome</keyword>
<sequence>MSCRFGVLVIVGGDDDDDGGDGGGRVTVQRLSRNAPCFSRGVQLAVVVSNLESGSTSRRRSPTVKRPFSGNLRNNVRSRELFFR</sequence>
<evidence type="ECO:0000313" key="2">
    <source>
        <dbReference type="Proteomes" id="UP000271162"/>
    </source>
</evidence>
<dbReference type="WBParaSite" id="NBR_0000760601-mRNA-1">
    <property type="protein sequence ID" value="NBR_0000760601-mRNA-1"/>
    <property type="gene ID" value="NBR_0000760601"/>
</dbReference>
<organism evidence="3">
    <name type="scientific">Nippostrongylus brasiliensis</name>
    <name type="common">Rat hookworm</name>
    <dbReference type="NCBI Taxonomy" id="27835"/>
    <lineage>
        <taxon>Eukaryota</taxon>
        <taxon>Metazoa</taxon>
        <taxon>Ecdysozoa</taxon>
        <taxon>Nematoda</taxon>
        <taxon>Chromadorea</taxon>
        <taxon>Rhabditida</taxon>
        <taxon>Rhabditina</taxon>
        <taxon>Rhabditomorpha</taxon>
        <taxon>Strongyloidea</taxon>
        <taxon>Heligmosomidae</taxon>
        <taxon>Nippostrongylus</taxon>
    </lineage>
</organism>
<evidence type="ECO:0000313" key="3">
    <source>
        <dbReference type="WBParaSite" id="NBR_0000760601-mRNA-1"/>
    </source>
</evidence>
<reference evidence="1 2" key="2">
    <citation type="submission" date="2018-11" db="EMBL/GenBank/DDBJ databases">
        <authorList>
            <consortium name="Pathogen Informatics"/>
        </authorList>
    </citation>
    <scope>NUCLEOTIDE SEQUENCE [LARGE SCALE GENOMIC DNA]</scope>
</reference>
<accession>A0A0N4XXB0</accession>
<dbReference type="Proteomes" id="UP000271162">
    <property type="component" value="Unassembled WGS sequence"/>
</dbReference>